<evidence type="ECO:0000313" key="2">
    <source>
        <dbReference type="EMBL" id="MFD2096646.1"/>
    </source>
</evidence>
<reference evidence="3" key="1">
    <citation type="journal article" date="2019" name="Int. J. Syst. Evol. Microbiol.">
        <title>The Global Catalogue of Microorganisms (GCM) 10K type strain sequencing project: providing services to taxonomists for standard genome sequencing and annotation.</title>
        <authorList>
            <consortium name="The Broad Institute Genomics Platform"/>
            <consortium name="The Broad Institute Genome Sequencing Center for Infectious Disease"/>
            <person name="Wu L."/>
            <person name="Ma J."/>
        </authorList>
    </citation>
    <scope>NUCLEOTIDE SEQUENCE [LARGE SCALE GENOMIC DNA]</scope>
    <source>
        <strain evidence="3">CGMCC 1.10992</strain>
    </source>
</reference>
<comment type="caution">
    <text evidence="2">The sequence shown here is derived from an EMBL/GenBank/DDBJ whole genome shotgun (WGS) entry which is preliminary data.</text>
</comment>
<sequence>MSDDQQERRRETRYKLRNIITGQLKPAGLGGMFSKATNVMIINVSPKGVGLHTKEAPPAGKDAKVKLTILALGSNRTISGRIKHLNVIQSGYIFGLELDVPKHESLISYFKSCEAEFDIR</sequence>
<evidence type="ECO:0000313" key="3">
    <source>
        <dbReference type="Proteomes" id="UP001597380"/>
    </source>
</evidence>
<dbReference type="Proteomes" id="UP001597380">
    <property type="component" value="Unassembled WGS sequence"/>
</dbReference>
<accession>A0ABW4XM67</accession>
<dbReference type="Gene3D" id="2.40.10.220">
    <property type="entry name" value="predicted glycosyltransferase like domains"/>
    <property type="match status" value="1"/>
</dbReference>
<organism evidence="2 3">
    <name type="scientific">Corallincola platygyrae</name>
    <dbReference type="NCBI Taxonomy" id="1193278"/>
    <lineage>
        <taxon>Bacteria</taxon>
        <taxon>Pseudomonadati</taxon>
        <taxon>Pseudomonadota</taxon>
        <taxon>Gammaproteobacteria</taxon>
        <taxon>Alteromonadales</taxon>
        <taxon>Psychromonadaceae</taxon>
        <taxon>Corallincola</taxon>
    </lineage>
</organism>
<keyword evidence="3" id="KW-1185">Reference proteome</keyword>
<name>A0ABW4XM67_9GAMM</name>
<dbReference type="RefSeq" id="WP_345338964.1">
    <property type="nucleotide sequence ID" value="NZ_BAABLI010000008.1"/>
</dbReference>
<dbReference type="Pfam" id="PF07238">
    <property type="entry name" value="PilZ"/>
    <property type="match status" value="1"/>
</dbReference>
<gene>
    <name evidence="2" type="ORF">ACFSJ3_11680</name>
</gene>
<evidence type="ECO:0000259" key="1">
    <source>
        <dbReference type="Pfam" id="PF07238"/>
    </source>
</evidence>
<dbReference type="SUPFAM" id="SSF141371">
    <property type="entry name" value="PilZ domain-like"/>
    <property type="match status" value="1"/>
</dbReference>
<dbReference type="InterPro" id="IPR009875">
    <property type="entry name" value="PilZ_domain"/>
</dbReference>
<feature type="domain" description="PilZ" evidence="1">
    <location>
        <begin position="7"/>
        <end position="108"/>
    </location>
</feature>
<protein>
    <submittedName>
        <fullName evidence="2">PilZ domain-containing protein</fullName>
    </submittedName>
</protein>
<proteinExistence type="predicted"/>
<dbReference type="EMBL" id="JBHUHT010000012">
    <property type="protein sequence ID" value="MFD2096646.1"/>
    <property type="molecule type" value="Genomic_DNA"/>
</dbReference>